<dbReference type="EMBL" id="JAATOP010000009">
    <property type="protein sequence ID" value="NIY73318.1"/>
    <property type="molecule type" value="Genomic_DNA"/>
</dbReference>
<dbReference type="SMART" id="SM00342">
    <property type="entry name" value="HTH_ARAC"/>
    <property type="match status" value="1"/>
</dbReference>
<keyword evidence="3" id="KW-0804">Transcription</keyword>
<dbReference type="InterPro" id="IPR009057">
    <property type="entry name" value="Homeodomain-like_sf"/>
</dbReference>
<reference evidence="5 6" key="1">
    <citation type="submission" date="2020-03" db="EMBL/GenBank/DDBJ databases">
        <title>Bacterial isolates of synthetic phycosphere.</title>
        <authorList>
            <person name="Fu H."/>
            <person name="Moran M.A."/>
        </authorList>
    </citation>
    <scope>NUCLEOTIDE SEQUENCE [LARGE SCALE GENOMIC DNA]</scope>
    <source>
        <strain evidence="5 6">HF1</strain>
    </source>
</reference>
<dbReference type="InterPro" id="IPR018060">
    <property type="entry name" value="HTH_AraC"/>
</dbReference>
<protein>
    <submittedName>
        <fullName evidence="5">Helix-turn-helix transcriptional regulator</fullName>
    </submittedName>
</protein>
<evidence type="ECO:0000313" key="6">
    <source>
        <dbReference type="Proteomes" id="UP000709466"/>
    </source>
</evidence>
<sequence>MTFRPNMTSFVQGFSLKRPLANRSVDGVVADYWSVDAEQGAGGHYLSPDPRIVIILSGNESKIHFKSENGEQYAASKITYIPAGMPLWSVAEEGVELRHLDLHIRRDVLLRVLGQTARQINFNRPIFADDPEVLLIANMLADECMEPKQSDGFVASLMEAMMHALFRPSEACKTIGGLSPSQMRKLVAKVEASPHLTLSNKELADTVGLSEGWFITAFRHTAGTTPHKWQTGLKIARAMQAMTQDPKKALAEIAADFGFADQAHMSRTFKAIVGLPPANWRRTAIMQNLH</sequence>
<keyword evidence="6" id="KW-1185">Reference proteome</keyword>
<evidence type="ECO:0000259" key="4">
    <source>
        <dbReference type="PROSITE" id="PS01124"/>
    </source>
</evidence>
<evidence type="ECO:0000256" key="3">
    <source>
        <dbReference type="ARBA" id="ARBA00023163"/>
    </source>
</evidence>
<dbReference type="SUPFAM" id="SSF46689">
    <property type="entry name" value="Homeodomain-like"/>
    <property type="match status" value="1"/>
</dbReference>
<dbReference type="PANTHER" id="PTHR46796:SF14">
    <property type="entry name" value="TRANSCRIPTIONAL REGULATORY PROTEIN"/>
    <property type="match status" value="1"/>
</dbReference>
<dbReference type="Proteomes" id="UP000709466">
    <property type="component" value="Unassembled WGS sequence"/>
</dbReference>
<dbReference type="RefSeq" id="WP_167638708.1">
    <property type="nucleotide sequence ID" value="NZ_JAATOP010000009.1"/>
</dbReference>
<evidence type="ECO:0000256" key="2">
    <source>
        <dbReference type="ARBA" id="ARBA00023125"/>
    </source>
</evidence>
<dbReference type="PROSITE" id="PS01124">
    <property type="entry name" value="HTH_ARAC_FAMILY_2"/>
    <property type="match status" value="1"/>
</dbReference>
<evidence type="ECO:0000256" key="1">
    <source>
        <dbReference type="ARBA" id="ARBA00023015"/>
    </source>
</evidence>
<accession>A0ABX0W358</accession>
<keyword evidence="2" id="KW-0238">DNA-binding</keyword>
<keyword evidence="1" id="KW-0805">Transcription regulation</keyword>
<dbReference type="PANTHER" id="PTHR46796">
    <property type="entry name" value="HTH-TYPE TRANSCRIPTIONAL ACTIVATOR RHAS-RELATED"/>
    <property type="match status" value="1"/>
</dbReference>
<evidence type="ECO:0000313" key="5">
    <source>
        <dbReference type="EMBL" id="NIY73318.1"/>
    </source>
</evidence>
<name>A0ABX0W358_9RHOB</name>
<gene>
    <name evidence="5" type="ORF">HCZ30_12860</name>
</gene>
<comment type="caution">
    <text evidence="5">The sequence shown here is derived from an EMBL/GenBank/DDBJ whole genome shotgun (WGS) entry which is preliminary data.</text>
</comment>
<dbReference type="InterPro" id="IPR050204">
    <property type="entry name" value="AraC_XylS_family_regulators"/>
</dbReference>
<organism evidence="5 6">
    <name type="scientific">Marivivens donghaensis</name>
    <dbReference type="NCBI Taxonomy" id="1699413"/>
    <lineage>
        <taxon>Bacteria</taxon>
        <taxon>Pseudomonadati</taxon>
        <taxon>Pseudomonadota</taxon>
        <taxon>Alphaproteobacteria</taxon>
        <taxon>Rhodobacterales</taxon>
        <taxon>Paracoccaceae</taxon>
        <taxon>Marivivens group</taxon>
        <taxon>Marivivens</taxon>
    </lineage>
</organism>
<dbReference type="Pfam" id="PF12833">
    <property type="entry name" value="HTH_18"/>
    <property type="match status" value="1"/>
</dbReference>
<dbReference type="Gene3D" id="1.10.10.60">
    <property type="entry name" value="Homeodomain-like"/>
    <property type="match status" value="1"/>
</dbReference>
<feature type="domain" description="HTH araC/xylS-type" evidence="4">
    <location>
        <begin position="184"/>
        <end position="283"/>
    </location>
</feature>
<proteinExistence type="predicted"/>